<name>A0A8S9QEN2_BRACR</name>
<dbReference type="EMBL" id="QGKX02001290">
    <property type="protein sequence ID" value="KAF3541119.1"/>
    <property type="molecule type" value="Genomic_DNA"/>
</dbReference>
<dbReference type="AlphaFoldDB" id="A0A8S9QEN2"/>
<dbReference type="Proteomes" id="UP000712600">
    <property type="component" value="Unassembled WGS sequence"/>
</dbReference>
<gene>
    <name evidence="1" type="ORF">F2Q69_00018204</name>
</gene>
<organism evidence="1 2">
    <name type="scientific">Brassica cretica</name>
    <name type="common">Mustard</name>
    <dbReference type="NCBI Taxonomy" id="69181"/>
    <lineage>
        <taxon>Eukaryota</taxon>
        <taxon>Viridiplantae</taxon>
        <taxon>Streptophyta</taxon>
        <taxon>Embryophyta</taxon>
        <taxon>Tracheophyta</taxon>
        <taxon>Spermatophyta</taxon>
        <taxon>Magnoliopsida</taxon>
        <taxon>eudicotyledons</taxon>
        <taxon>Gunneridae</taxon>
        <taxon>Pentapetalae</taxon>
        <taxon>rosids</taxon>
        <taxon>malvids</taxon>
        <taxon>Brassicales</taxon>
        <taxon>Brassicaceae</taxon>
        <taxon>Brassiceae</taxon>
        <taxon>Brassica</taxon>
    </lineage>
</organism>
<protein>
    <submittedName>
        <fullName evidence="1">Uncharacterized protein</fullName>
    </submittedName>
</protein>
<comment type="caution">
    <text evidence="1">The sequence shown here is derived from an EMBL/GenBank/DDBJ whole genome shotgun (WGS) entry which is preliminary data.</text>
</comment>
<evidence type="ECO:0000313" key="1">
    <source>
        <dbReference type="EMBL" id="KAF3541119.1"/>
    </source>
</evidence>
<reference evidence="1" key="1">
    <citation type="submission" date="2019-12" db="EMBL/GenBank/DDBJ databases">
        <title>Genome sequencing and annotation of Brassica cretica.</title>
        <authorList>
            <person name="Studholme D.J."/>
            <person name="Sarris P."/>
        </authorList>
    </citation>
    <scope>NUCLEOTIDE SEQUENCE</scope>
    <source>
        <strain evidence="1">PFS-109/04</strain>
        <tissue evidence="1">Leaf</tissue>
    </source>
</reference>
<evidence type="ECO:0000313" key="2">
    <source>
        <dbReference type="Proteomes" id="UP000712600"/>
    </source>
</evidence>
<accession>A0A8S9QEN2</accession>
<proteinExistence type="predicted"/>
<sequence>MCKLRHNVYGQEVRTTWSGLVLGHKVWRNSFGPYTCKRDQNGILDGLGKDQARCSCFCPFMDKVFTPIVLFSPQDSS</sequence>